<sequence length="99" mass="11743">MPNRPYKIRTDHYQYIKDNSLSLSSVVQNALNDVMSGDLDPPEENQRDTFNYEFQRTSISLTPEQNEFVGQADFSFTIFVHKILEDRLERERKLQEIDE</sequence>
<dbReference type="EMBL" id="JAHLKM010000010">
    <property type="protein sequence ID" value="MCQ4333621.1"/>
    <property type="molecule type" value="Genomic_DNA"/>
</dbReference>
<keyword evidence="2" id="KW-1185">Reference proteome</keyword>
<gene>
    <name evidence="1" type="ORF">KM295_09060</name>
</gene>
<evidence type="ECO:0000313" key="2">
    <source>
        <dbReference type="Proteomes" id="UP001139494"/>
    </source>
</evidence>
<dbReference type="RefSeq" id="WP_256029647.1">
    <property type="nucleotide sequence ID" value="NZ_JAHLKM010000010.1"/>
</dbReference>
<reference evidence="1" key="1">
    <citation type="journal article" date="2023" name="Front. Microbiol.">
        <title>Genomic-based phylogenetic and metabolic analyses of the genus Natronomonas, and description of Natronomonas aquatica sp. nov.</title>
        <authorList>
            <person name="Garcia-Roldan A."/>
            <person name="Duran-Viseras A."/>
            <person name="de la Haba R.R."/>
            <person name="Corral P."/>
            <person name="Sanchez-Porro C."/>
            <person name="Ventosa A."/>
        </authorList>
    </citation>
    <scope>NUCLEOTIDE SEQUENCE</scope>
    <source>
        <strain evidence="1">F2-12</strain>
    </source>
</reference>
<proteinExistence type="predicted"/>
<accession>A0A9R1CU11</accession>
<dbReference type="Proteomes" id="UP001139494">
    <property type="component" value="Unassembled WGS sequence"/>
</dbReference>
<evidence type="ECO:0000313" key="1">
    <source>
        <dbReference type="EMBL" id="MCQ4333621.1"/>
    </source>
</evidence>
<comment type="caution">
    <text evidence="1">The sequence shown here is derived from an EMBL/GenBank/DDBJ whole genome shotgun (WGS) entry which is preliminary data.</text>
</comment>
<name>A0A9R1CU11_9EURY</name>
<organism evidence="1 2">
    <name type="scientific">Natronomonas aquatica</name>
    <dbReference type="NCBI Taxonomy" id="2841590"/>
    <lineage>
        <taxon>Archaea</taxon>
        <taxon>Methanobacteriati</taxon>
        <taxon>Methanobacteriota</taxon>
        <taxon>Stenosarchaea group</taxon>
        <taxon>Halobacteria</taxon>
        <taxon>Halobacteriales</taxon>
        <taxon>Natronomonadaceae</taxon>
        <taxon>Natronomonas</taxon>
    </lineage>
</organism>
<dbReference type="AlphaFoldDB" id="A0A9R1CU11"/>
<protein>
    <submittedName>
        <fullName evidence="1">Uncharacterized protein</fullName>
    </submittedName>
</protein>